<keyword evidence="2" id="KW-1185">Reference proteome</keyword>
<reference evidence="1 2" key="1">
    <citation type="journal article" date="2023" name="Plants (Basel)">
        <title>Bridging the Gap: Combining Genomics and Transcriptomics Approaches to Understand Stylosanthes scabra, an Orphan Legume from the Brazilian Caatinga.</title>
        <authorList>
            <person name="Ferreira-Neto J.R.C."/>
            <person name="da Silva M.D."/>
            <person name="Binneck E."/>
            <person name="de Melo N.F."/>
            <person name="da Silva R.H."/>
            <person name="de Melo A.L.T.M."/>
            <person name="Pandolfi V."/>
            <person name="Bustamante F.O."/>
            <person name="Brasileiro-Vidal A.C."/>
            <person name="Benko-Iseppon A.M."/>
        </authorList>
    </citation>
    <scope>NUCLEOTIDE SEQUENCE [LARGE SCALE GENOMIC DNA]</scope>
    <source>
        <tissue evidence="1">Leaves</tissue>
    </source>
</reference>
<gene>
    <name evidence="1" type="ORF">PIB30_036109</name>
</gene>
<protein>
    <submittedName>
        <fullName evidence="1">Uncharacterized protein</fullName>
    </submittedName>
</protein>
<evidence type="ECO:0000313" key="1">
    <source>
        <dbReference type="EMBL" id="MED6170943.1"/>
    </source>
</evidence>
<evidence type="ECO:0000313" key="2">
    <source>
        <dbReference type="Proteomes" id="UP001341840"/>
    </source>
</evidence>
<organism evidence="1 2">
    <name type="scientific">Stylosanthes scabra</name>
    <dbReference type="NCBI Taxonomy" id="79078"/>
    <lineage>
        <taxon>Eukaryota</taxon>
        <taxon>Viridiplantae</taxon>
        <taxon>Streptophyta</taxon>
        <taxon>Embryophyta</taxon>
        <taxon>Tracheophyta</taxon>
        <taxon>Spermatophyta</taxon>
        <taxon>Magnoliopsida</taxon>
        <taxon>eudicotyledons</taxon>
        <taxon>Gunneridae</taxon>
        <taxon>Pentapetalae</taxon>
        <taxon>rosids</taxon>
        <taxon>fabids</taxon>
        <taxon>Fabales</taxon>
        <taxon>Fabaceae</taxon>
        <taxon>Papilionoideae</taxon>
        <taxon>50 kb inversion clade</taxon>
        <taxon>dalbergioids sensu lato</taxon>
        <taxon>Dalbergieae</taxon>
        <taxon>Pterocarpus clade</taxon>
        <taxon>Stylosanthes</taxon>
    </lineage>
</organism>
<comment type="caution">
    <text evidence="1">The sequence shown here is derived from an EMBL/GenBank/DDBJ whole genome shotgun (WGS) entry which is preliminary data.</text>
</comment>
<accession>A0ABU6VG60</accession>
<sequence length="130" mass="14724">MGFNLHWISELFWKFFREDGFSRSVIIIDNRRFVLELFFQFSLPFFASSSKACCLAAMASALLIASDAIAASQVCLSKSSLRAASISWFTGRLTPFTGFAGNHRRRYLPPPVSEYLQSFVQKFDSSLFVV</sequence>
<dbReference type="Proteomes" id="UP001341840">
    <property type="component" value="Unassembled WGS sequence"/>
</dbReference>
<dbReference type="EMBL" id="JASCZI010151210">
    <property type="protein sequence ID" value="MED6170943.1"/>
    <property type="molecule type" value="Genomic_DNA"/>
</dbReference>
<name>A0ABU6VG60_9FABA</name>
<proteinExistence type="predicted"/>